<evidence type="ECO:0000313" key="2">
    <source>
        <dbReference type="Proteomes" id="UP000016944"/>
    </source>
</evidence>
<accession>U4Q189</accession>
<dbReference type="KEGG" id="rir:BN877_II1311"/>
<reference evidence="1 2" key="1">
    <citation type="journal article" date="2013" name="Genome Announc.">
        <title>Complete Genome Sequence of the Sesbania Symbiont and Rice Growth-Promoting Endophyte Rhizobium sp. Strain IRBG74.</title>
        <authorList>
            <person name="Crook M.B."/>
            <person name="Mitra S."/>
            <person name="Ane J.M."/>
            <person name="Sadowsky M.J."/>
            <person name="Gyaneshwar P."/>
        </authorList>
    </citation>
    <scope>NUCLEOTIDE SEQUENCE [LARGE SCALE GENOMIC DNA]</scope>
    <source>
        <strain evidence="1 2">IRBG74</strain>
    </source>
</reference>
<dbReference type="HOGENOM" id="CLU_3375600_0_0_5"/>
<gene>
    <name evidence="1" type="ORF">BN877_II1311</name>
</gene>
<dbReference type="AlphaFoldDB" id="U4Q189"/>
<dbReference type="EMBL" id="HG518323">
    <property type="protein sequence ID" value="CDI11100.1"/>
    <property type="molecule type" value="Genomic_DNA"/>
</dbReference>
<organism evidence="1 2">
    <name type="scientific">Agrobacterium pusense</name>
    <dbReference type="NCBI Taxonomy" id="648995"/>
    <lineage>
        <taxon>Bacteria</taxon>
        <taxon>Pseudomonadati</taxon>
        <taxon>Pseudomonadota</taxon>
        <taxon>Alphaproteobacteria</taxon>
        <taxon>Hyphomicrobiales</taxon>
        <taxon>Rhizobiaceae</taxon>
        <taxon>Rhizobium/Agrobacterium group</taxon>
        <taxon>Agrobacterium</taxon>
    </lineage>
</organism>
<sequence>MDAVGRMVRHACARDQVNIKTLASPEWDERMSDE</sequence>
<protein>
    <submittedName>
        <fullName evidence="1">Uncharacterized protein</fullName>
    </submittedName>
</protein>
<evidence type="ECO:0000313" key="1">
    <source>
        <dbReference type="EMBL" id="CDI11100.1"/>
    </source>
</evidence>
<name>U4Q189_9HYPH</name>
<proteinExistence type="predicted"/>
<dbReference type="Proteomes" id="UP000016944">
    <property type="component" value="Chromosome II"/>
</dbReference>